<comment type="caution">
    <text evidence="7">The sequence shown here is derived from an EMBL/GenBank/DDBJ whole genome shotgun (WGS) entry which is preliminary data.</text>
</comment>
<comment type="similarity">
    <text evidence="2">Belongs to the short-chain dehydrogenases/reductases (SDR) family.</text>
</comment>
<accession>A0A2P4T7Q8</accession>
<keyword evidence="4" id="KW-0275">Fatty acid biosynthesis</keyword>
<dbReference type="SUPFAM" id="SSF51735">
    <property type="entry name" value="NAD(P)-binding Rossmann-fold domains"/>
    <property type="match status" value="1"/>
</dbReference>
<dbReference type="GO" id="GO:0006633">
    <property type="term" value="P:fatty acid biosynthetic process"/>
    <property type="evidence" value="ECO:0007669"/>
    <property type="project" value="UniProtKB-KW"/>
</dbReference>
<dbReference type="GO" id="GO:0048038">
    <property type="term" value="F:quinone binding"/>
    <property type="evidence" value="ECO:0007669"/>
    <property type="project" value="TreeGrafter"/>
</dbReference>
<evidence type="ECO:0000313" key="7">
    <source>
        <dbReference type="EMBL" id="POI32404.1"/>
    </source>
</evidence>
<evidence type="ECO:0000313" key="8">
    <source>
        <dbReference type="Proteomes" id="UP000237246"/>
    </source>
</evidence>
<evidence type="ECO:0000256" key="1">
    <source>
        <dbReference type="ARBA" id="ARBA00005194"/>
    </source>
</evidence>
<dbReference type="EMBL" id="PPHD01005918">
    <property type="protein sequence ID" value="POI32404.1"/>
    <property type="molecule type" value="Genomic_DNA"/>
</dbReference>
<keyword evidence="4" id="KW-0443">Lipid metabolism</keyword>
<dbReference type="AlphaFoldDB" id="A0A2P4T7Q8"/>
<evidence type="ECO:0000256" key="5">
    <source>
        <dbReference type="ARBA" id="ARBA00041580"/>
    </source>
</evidence>
<organism evidence="7 8">
    <name type="scientific">Bambusicola thoracicus</name>
    <name type="common">Chinese bamboo-partridge</name>
    <name type="synonym">Perdix thoracica</name>
    <dbReference type="NCBI Taxonomy" id="9083"/>
    <lineage>
        <taxon>Eukaryota</taxon>
        <taxon>Metazoa</taxon>
        <taxon>Chordata</taxon>
        <taxon>Craniata</taxon>
        <taxon>Vertebrata</taxon>
        <taxon>Euteleostomi</taxon>
        <taxon>Archelosauria</taxon>
        <taxon>Archosauria</taxon>
        <taxon>Dinosauria</taxon>
        <taxon>Saurischia</taxon>
        <taxon>Theropoda</taxon>
        <taxon>Coelurosauria</taxon>
        <taxon>Aves</taxon>
        <taxon>Neognathae</taxon>
        <taxon>Galloanserae</taxon>
        <taxon>Galliformes</taxon>
        <taxon>Phasianidae</taxon>
        <taxon>Perdicinae</taxon>
        <taxon>Bambusicola</taxon>
    </lineage>
</organism>
<keyword evidence="4" id="KW-0444">Lipid biosynthesis</keyword>
<sequence length="138" mass="14630">MGKVCAIFGGSRGIGKAVAELLARKGCHLAIIARNLEVAQNTARSLGAGHLALSCDVSREQEVQCAFEELQKNLGPINYLVNAAGINRDGLLLRTKTEDMVSQIHTNLLGTMLTCKAAVKSMIHHQGGAIVNIGKLLV</sequence>
<keyword evidence="3" id="KW-0560">Oxidoreductase</keyword>
<proteinExistence type="inferred from homology"/>
<name>A0A2P4T7Q8_BAMTH</name>
<evidence type="ECO:0000256" key="2">
    <source>
        <dbReference type="ARBA" id="ARBA00006484"/>
    </source>
</evidence>
<dbReference type="PRINTS" id="PR00081">
    <property type="entry name" value="GDHRDH"/>
</dbReference>
<dbReference type="Gene3D" id="3.40.50.720">
    <property type="entry name" value="NAD(P)-binding Rossmann-like Domain"/>
    <property type="match status" value="1"/>
</dbReference>
<dbReference type="InterPro" id="IPR002347">
    <property type="entry name" value="SDR_fam"/>
</dbReference>
<dbReference type="PANTHER" id="PTHR42760:SF133">
    <property type="entry name" value="3-OXOACYL-[ACYL-CARRIER-PROTEIN] REDUCTASE"/>
    <property type="match status" value="1"/>
</dbReference>
<reference evidence="7 8" key="1">
    <citation type="submission" date="2018-01" db="EMBL/GenBank/DDBJ databases">
        <title>Comparison of the Chinese Bamboo Partridge and Red Junglefowl genome sequences highlights the importance of demography in genome evolution.</title>
        <authorList>
            <person name="Tiley G.P."/>
            <person name="Kimball R.T."/>
            <person name="Braun E.L."/>
            <person name="Burleigh J.G."/>
        </authorList>
    </citation>
    <scope>NUCLEOTIDE SEQUENCE [LARGE SCALE GENOMIC DNA]</scope>
    <source>
        <strain evidence="7">RTK389</strain>
        <tissue evidence="7">Blood</tissue>
    </source>
</reference>
<dbReference type="Proteomes" id="UP000237246">
    <property type="component" value="Unassembled WGS sequence"/>
</dbReference>
<dbReference type="OrthoDB" id="294295at2759"/>
<keyword evidence="4" id="KW-0276">Fatty acid metabolism</keyword>
<evidence type="ECO:0000256" key="6">
    <source>
        <dbReference type="ARBA" id="ARBA00041707"/>
    </source>
</evidence>
<keyword evidence="8" id="KW-1185">Reference proteome</keyword>
<gene>
    <name evidence="7" type="ORF">CIB84_003844</name>
</gene>
<dbReference type="Pfam" id="PF00106">
    <property type="entry name" value="adh_short"/>
    <property type="match status" value="1"/>
</dbReference>
<dbReference type="CDD" id="cd05233">
    <property type="entry name" value="SDR_c"/>
    <property type="match status" value="1"/>
</dbReference>
<dbReference type="PANTHER" id="PTHR42760">
    <property type="entry name" value="SHORT-CHAIN DEHYDROGENASES/REDUCTASES FAMILY MEMBER"/>
    <property type="match status" value="1"/>
</dbReference>
<comment type="pathway">
    <text evidence="1">Lipid metabolism; fatty acid biosynthesis.</text>
</comment>
<evidence type="ECO:0000256" key="3">
    <source>
        <dbReference type="ARBA" id="ARBA00023002"/>
    </source>
</evidence>
<protein>
    <recommendedName>
        <fullName evidence="6">3-ketoacyl-[acyl-carrier-protein] reductase beta subunit</fullName>
    </recommendedName>
    <alternativeName>
        <fullName evidence="5">Quinone reductase CBR4</fullName>
    </alternativeName>
</protein>
<evidence type="ECO:0000256" key="4">
    <source>
        <dbReference type="ARBA" id="ARBA00023160"/>
    </source>
</evidence>
<dbReference type="InterPro" id="IPR036291">
    <property type="entry name" value="NAD(P)-bd_dom_sf"/>
</dbReference>
<dbReference type="GO" id="GO:0016616">
    <property type="term" value="F:oxidoreductase activity, acting on the CH-OH group of donors, NAD or NADP as acceptor"/>
    <property type="evidence" value="ECO:0007669"/>
    <property type="project" value="TreeGrafter"/>
</dbReference>